<gene>
    <name evidence="1" type="ORF">R7226_08180</name>
</gene>
<dbReference type="Proteomes" id="UP001284601">
    <property type="component" value="Unassembled WGS sequence"/>
</dbReference>
<evidence type="ECO:0000313" key="2">
    <source>
        <dbReference type="Proteomes" id="UP001284601"/>
    </source>
</evidence>
<comment type="caution">
    <text evidence="1">The sequence shown here is derived from an EMBL/GenBank/DDBJ whole genome shotgun (WGS) entry which is preliminary data.</text>
</comment>
<dbReference type="RefSeq" id="WP_318596580.1">
    <property type="nucleotide sequence ID" value="NZ_JAWSTH010000015.1"/>
</dbReference>
<sequence length="76" mass="9418">MAITPERLKEWTLDADGRPMFPPWAFKDKFGRPDWYDCEWERLSFWTRLRFNLTSWDPRGPNAYEDEGREPPRYRY</sequence>
<proteinExistence type="predicted"/>
<name>A0ABU4HM04_9ACTN</name>
<keyword evidence="2" id="KW-1185">Reference proteome</keyword>
<dbReference type="EMBL" id="JAWSTH010000015">
    <property type="protein sequence ID" value="MDW5594309.1"/>
    <property type="molecule type" value="Genomic_DNA"/>
</dbReference>
<evidence type="ECO:0000313" key="1">
    <source>
        <dbReference type="EMBL" id="MDW5594309.1"/>
    </source>
</evidence>
<protein>
    <submittedName>
        <fullName evidence="1">Uncharacterized protein</fullName>
    </submittedName>
</protein>
<organism evidence="1 2">
    <name type="scientific">Conexibacter stalactiti</name>
    <dbReference type="NCBI Taxonomy" id="1940611"/>
    <lineage>
        <taxon>Bacteria</taxon>
        <taxon>Bacillati</taxon>
        <taxon>Actinomycetota</taxon>
        <taxon>Thermoleophilia</taxon>
        <taxon>Solirubrobacterales</taxon>
        <taxon>Conexibacteraceae</taxon>
        <taxon>Conexibacter</taxon>
    </lineage>
</organism>
<reference evidence="2" key="1">
    <citation type="submission" date="2023-07" db="EMBL/GenBank/DDBJ databases">
        <title>Conexibacter stalactiti sp. nov., isolated from stalactites in a lava cave and emended description of the genus Conexibacter.</title>
        <authorList>
            <person name="Lee S.D."/>
        </authorList>
    </citation>
    <scope>NUCLEOTIDE SEQUENCE [LARGE SCALE GENOMIC DNA]</scope>
    <source>
        <strain evidence="2">KCTC 39840</strain>
    </source>
</reference>
<accession>A0ABU4HM04</accession>